<evidence type="ECO:0000313" key="2">
    <source>
        <dbReference type="Proteomes" id="UP000784294"/>
    </source>
</evidence>
<dbReference type="Proteomes" id="UP000784294">
    <property type="component" value="Unassembled WGS sequence"/>
</dbReference>
<evidence type="ECO:0000313" key="1">
    <source>
        <dbReference type="EMBL" id="VEL21953.1"/>
    </source>
</evidence>
<sequence>MLDSCPGSKSLLFDIFVESAAQTALENIADFSLLISCSSRFFGNGCPQPP</sequence>
<name>A0A448WWI8_9PLAT</name>
<accession>A0A448WWI8</accession>
<dbReference type="EMBL" id="CAAALY010053942">
    <property type="protein sequence ID" value="VEL21953.1"/>
    <property type="molecule type" value="Genomic_DNA"/>
</dbReference>
<dbReference type="AlphaFoldDB" id="A0A448WWI8"/>
<keyword evidence="2" id="KW-1185">Reference proteome</keyword>
<reference evidence="1" key="1">
    <citation type="submission" date="2018-11" db="EMBL/GenBank/DDBJ databases">
        <authorList>
            <consortium name="Pathogen Informatics"/>
        </authorList>
    </citation>
    <scope>NUCLEOTIDE SEQUENCE</scope>
</reference>
<proteinExistence type="predicted"/>
<protein>
    <submittedName>
        <fullName evidence="1">Uncharacterized protein</fullName>
    </submittedName>
</protein>
<organism evidence="1 2">
    <name type="scientific">Protopolystoma xenopodis</name>
    <dbReference type="NCBI Taxonomy" id="117903"/>
    <lineage>
        <taxon>Eukaryota</taxon>
        <taxon>Metazoa</taxon>
        <taxon>Spiralia</taxon>
        <taxon>Lophotrochozoa</taxon>
        <taxon>Platyhelminthes</taxon>
        <taxon>Monogenea</taxon>
        <taxon>Polyopisthocotylea</taxon>
        <taxon>Polystomatidea</taxon>
        <taxon>Polystomatidae</taxon>
        <taxon>Protopolystoma</taxon>
    </lineage>
</organism>
<gene>
    <name evidence="1" type="ORF">PXEA_LOCUS15393</name>
</gene>
<comment type="caution">
    <text evidence="1">The sequence shown here is derived from an EMBL/GenBank/DDBJ whole genome shotgun (WGS) entry which is preliminary data.</text>
</comment>